<dbReference type="InterPro" id="IPR030547">
    <property type="entry name" value="XRCC2"/>
</dbReference>
<dbReference type="Gene3D" id="3.40.50.300">
    <property type="entry name" value="P-loop containing nucleotide triphosphate hydrolases"/>
    <property type="match status" value="1"/>
</dbReference>
<dbReference type="GO" id="GO:0042148">
    <property type="term" value="P:DNA strand invasion"/>
    <property type="evidence" value="ECO:0007669"/>
    <property type="project" value="TreeGrafter"/>
</dbReference>
<evidence type="ECO:0008006" key="4">
    <source>
        <dbReference type="Google" id="ProtNLM"/>
    </source>
</evidence>
<dbReference type="GO" id="GO:0000400">
    <property type="term" value="F:four-way junction DNA binding"/>
    <property type="evidence" value="ECO:0007669"/>
    <property type="project" value="TreeGrafter"/>
</dbReference>
<dbReference type="GO" id="GO:0000724">
    <property type="term" value="P:double-strand break repair via homologous recombination"/>
    <property type="evidence" value="ECO:0007669"/>
    <property type="project" value="InterPro"/>
</dbReference>
<dbReference type="EMBL" id="KQ474074">
    <property type="protein sequence ID" value="KPV77512.1"/>
    <property type="molecule type" value="Genomic_DNA"/>
</dbReference>
<sequence length="399" mass="42619">MDPATLSDTISSSTALSLVHQVAHSSAPISTFASRLDALLDQANLPLRRGDIVELQGLPGSAKSSLLAHLAATALLPRTAHVRIADHVLAVPVGGNHKHVAWVDCSPRAARLDTLDRLARLVRHHLDLAIRRYRAPRGIGAPRDAELDALVDECMARLTVASPTGTVQLAATLRALPRWALSDDGDGPHDELAYVIVDGMSEFAWADQHAATSTPSSSAHAPRRPLRLVVDALAHLRATLAPVVWVSQWVFRPEATLAQKSQEGLPFYAGHYPSSLWPSILSSPLPPPPPPPPSSSTATNPLAPRPGALLPISLALHLTLHPSPTPPLRRGTPLALLLSEQRRRVRVRERAQSAVGQSSWGTALGGVGGTEGVRVVVRRPGGTEVGSFDVEVWEREVVT</sequence>
<dbReference type="PANTHER" id="PTHR46644">
    <property type="entry name" value="DNA REPAIR PROTEIN XRCC2"/>
    <property type="match status" value="1"/>
</dbReference>
<reference evidence="2 3" key="1">
    <citation type="journal article" date="2015" name="Front. Microbiol.">
        <title>Genome sequence of the plant growth promoting endophytic yeast Rhodotorula graminis WP1.</title>
        <authorList>
            <person name="Firrincieli A."/>
            <person name="Otillar R."/>
            <person name="Salamov A."/>
            <person name="Schmutz J."/>
            <person name="Khan Z."/>
            <person name="Redman R.S."/>
            <person name="Fleck N.D."/>
            <person name="Lindquist E."/>
            <person name="Grigoriev I.V."/>
            <person name="Doty S.L."/>
        </authorList>
    </citation>
    <scope>NUCLEOTIDE SEQUENCE [LARGE SCALE GENOMIC DNA]</scope>
    <source>
        <strain evidence="2 3">WP1</strain>
    </source>
</reference>
<dbReference type="SUPFAM" id="SSF52540">
    <property type="entry name" value="P-loop containing nucleoside triphosphate hydrolases"/>
    <property type="match status" value="1"/>
</dbReference>
<dbReference type="AlphaFoldDB" id="A0A194SA78"/>
<dbReference type="STRING" id="578459.A0A194SA78"/>
<dbReference type="RefSeq" id="XP_018273561.1">
    <property type="nucleotide sequence ID" value="XM_018413898.1"/>
</dbReference>
<accession>A0A194SA78</accession>
<evidence type="ECO:0000256" key="1">
    <source>
        <dbReference type="SAM" id="MobiDB-lite"/>
    </source>
</evidence>
<name>A0A194SA78_RHOGW</name>
<dbReference type="GO" id="GO:0005657">
    <property type="term" value="C:replication fork"/>
    <property type="evidence" value="ECO:0007669"/>
    <property type="project" value="InterPro"/>
</dbReference>
<dbReference type="OMA" id="YRQHLHP"/>
<dbReference type="GO" id="GO:0033063">
    <property type="term" value="C:Rad51B-Rad51C-Rad51D-XRCC2 complex"/>
    <property type="evidence" value="ECO:0007669"/>
    <property type="project" value="InterPro"/>
</dbReference>
<organism evidence="2 3">
    <name type="scientific">Rhodotorula graminis (strain WP1)</name>
    <dbReference type="NCBI Taxonomy" id="578459"/>
    <lineage>
        <taxon>Eukaryota</taxon>
        <taxon>Fungi</taxon>
        <taxon>Dikarya</taxon>
        <taxon>Basidiomycota</taxon>
        <taxon>Pucciniomycotina</taxon>
        <taxon>Microbotryomycetes</taxon>
        <taxon>Sporidiobolales</taxon>
        <taxon>Sporidiobolaceae</taxon>
        <taxon>Rhodotorula</taxon>
    </lineage>
</organism>
<feature type="region of interest" description="Disordered" evidence="1">
    <location>
        <begin position="283"/>
        <end position="304"/>
    </location>
</feature>
<dbReference type="PANTHER" id="PTHR46644:SF2">
    <property type="entry name" value="DNA REPAIR PROTEIN XRCC2"/>
    <property type="match status" value="1"/>
</dbReference>
<keyword evidence="3" id="KW-1185">Reference proteome</keyword>
<protein>
    <recommendedName>
        <fullName evidence="4">DNA recombination and repair protein Rad51-like C-terminal domain-containing protein</fullName>
    </recommendedName>
</protein>
<feature type="compositionally biased region" description="Pro residues" evidence="1">
    <location>
        <begin position="284"/>
        <end position="294"/>
    </location>
</feature>
<evidence type="ECO:0000313" key="2">
    <source>
        <dbReference type="EMBL" id="KPV77512.1"/>
    </source>
</evidence>
<dbReference type="GeneID" id="28974347"/>
<proteinExistence type="predicted"/>
<dbReference type="OrthoDB" id="420422at2759"/>
<gene>
    <name evidence="2" type="ORF">RHOBADRAFT_41505</name>
</gene>
<dbReference type="Proteomes" id="UP000053890">
    <property type="component" value="Unassembled WGS sequence"/>
</dbReference>
<dbReference type="InterPro" id="IPR027417">
    <property type="entry name" value="P-loop_NTPase"/>
</dbReference>
<evidence type="ECO:0000313" key="3">
    <source>
        <dbReference type="Proteomes" id="UP000053890"/>
    </source>
</evidence>